<evidence type="ECO:0008006" key="3">
    <source>
        <dbReference type="Google" id="ProtNLM"/>
    </source>
</evidence>
<dbReference type="PANTHER" id="PTHR21192">
    <property type="entry name" value="NUCLEAR PROTEIN E3-3"/>
    <property type="match status" value="1"/>
</dbReference>
<gene>
    <name evidence="1" type="ORF">AQS8620_03026</name>
</gene>
<reference evidence="1 2" key="1">
    <citation type="submission" date="2017-03" db="EMBL/GenBank/DDBJ databases">
        <authorList>
            <person name="Afonso C.L."/>
            <person name="Miller P.J."/>
            <person name="Scott M.A."/>
            <person name="Spackman E."/>
            <person name="Goraichik I."/>
            <person name="Dimitrov K.M."/>
            <person name="Suarez D.L."/>
            <person name="Swayne D.E."/>
        </authorList>
    </citation>
    <scope>NUCLEOTIDE SEQUENCE [LARGE SCALE GENOMIC DNA]</scope>
    <source>
        <strain evidence="1 2">CECT 8620</strain>
    </source>
</reference>
<dbReference type="InterPro" id="IPR036748">
    <property type="entry name" value="MTH938-like_sf"/>
</dbReference>
<dbReference type="Gene3D" id="3.40.1230.10">
    <property type="entry name" value="MTH938-like"/>
    <property type="match status" value="1"/>
</dbReference>
<dbReference type="CDD" id="cd00248">
    <property type="entry name" value="Mth938-like"/>
    <property type="match status" value="1"/>
</dbReference>
<dbReference type="OrthoDB" id="7351393at2"/>
<sequence>MQFNEMTFDSAQPVDGYGAGFFRIAGQVVEGPVIVTASGVTSWGGLNDAQALVSLAGEIDVLFIGTGQSIAPLPRALRAALEAAGIGVDMMASPTACRTYNVLASEGRRVAAALLPV</sequence>
<evidence type="ECO:0000313" key="2">
    <source>
        <dbReference type="Proteomes" id="UP000193862"/>
    </source>
</evidence>
<protein>
    <recommendedName>
        <fullName evidence="3">Mth938-like domain-containing protein</fullName>
    </recommendedName>
</protein>
<dbReference type="Pfam" id="PF04430">
    <property type="entry name" value="DUF498"/>
    <property type="match status" value="1"/>
</dbReference>
<accession>A0A1Y5TML0</accession>
<dbReference type="RefSeq" id="WP_085837825.1">
    <property type="nucleotide sequence ID" value="NZ_FWFS01000012.1"/>
</dbReference>
<dbReference type="SUPFAM" id="SSF64076">
    <property type="entry name" value="MTH938-like"/>
    <property type="match status" value="1"/>
</dbReference>
<proteinExistence type="predicted"/>
<dbReference type="EMBL" id="FWFS01000012">
    <property type="protein sequence ID" value="SLN65490.1"/>
    <property type="molecule type" value="Genomic_DNA"/>
</dbReference>
<dbReference type="InterPro" id="IPR007523">
    <property type="entry name" value="NDUFAF3/AAMDC"/>
</dbReference>
<dbReference type="PANTHER" id="PTHR21192:SF2">
    <property type="entry name" value="NADH DEHYDROGENASE [UBIQUINONE] 1 ALPHA SUBCOMPLEX ASSEMBLY FACTOR 3"/>
    <property type="match status" value="1"/>
</dbReference>
<organism evidence="1 2">
    <name type="scientific">Aquimixticola soesokkakensis</name>
    <dbReference type="NCBI Taxonomy" id="1519096"/>
    <lineage>
        <taxon>Bacteria</taxon>
        <taxon>Pseudomonadati</taxon>
        <taxon>Pseudomonadota</taxon>
        <taxon>Alphaproteobacteria</taxon>
        <taxon>Rhodobacterales</taxon>
        <taxon>Paracoccaceae</taxon>
        <taxon>Aquimixticola</taxon>
    </lineage>
</organism>
<evidence type="ECO:0000313" key="1">
    <source>
        <dbReference type="EMBL" id="SLN65490.1"/>
    </source>
</evidence>
<dbReference type="AlphaFoldDB" id="A0A1Y5TML0"/>
<name>A0A1Y5TML0_9RHOB</name>
<keyword evidence="2" id="KW-1185">Reference proteome</keyword>
<dbReference type="Proteomes" id="UP000193862">
    <property type="component" value="Unassembled WGS sequence"/>
</dbReference>